<keyword evidence="2" id="KW-0647">Proteasome</keyword>
<keyword evidence="5" id="KW-1185">Reference proteome</keyword>
<comment type="function">
    <text evidence="2">Component of the 26S proteasome, a multiprotein complex involved in the ATP-dependent degradation of ubiquitinated proteins.</text>
</comment>
<dbReference type="PANTHER" id="PTHR16771:SF0">
    <property type="entry name" value="26S PROTEASOME COMPLEX SUBUNIT SEM1"/>
    <property type="match status" value="1"/>
</dbReference>
<dbReference type="SMART" id="SM01385">
    <property type="entry name" value="DSS1_SEM1"/>
    <property type="match status" value="1"/>
</dbReference>
<dbReference type="PANTHER" id="PTHR16771">
    <property type="entry name" value="26 PROTEASOME COMPLEX SUBUNIT DSS1"/>
    <property type="match status" value="1"/>
</dbReference>
<dbReference type="OMA" id="MVMVVKP"/>
<proteinExistence type="inferred from homology"/>
<dbReference type="GO" id="GO:0000724">
    <property type="term" value="P:double-strand break repair via homologous recombination"/>
    <property type="evidence" value="ECO:0007669"/>
    <property type="project" value="TreeGrafter"/>
</dbReference>
<comment type="similarity">
    <text evidence="1 2">Belongs to the DSS1/SEM1 family.</text>
</comment>
<feature type="compositionally biased region" description="Acidic residues" evidence="3">
    <location>
        <begin position="12"/>
        <end position="36"/>
    </location>
</feature>
<accession>A0A2K6L8P3</accession>
<evidence type="ECO:0000256" key="2">
    <source>
        <dbReference type="RuleBase" id="RU369057"/>
    </source>
</evidence>
<dbReference type="GO" id="GO:0006406">
    <property type="term" value="P:mRNA export from nucleus"/>
    <property type="evidence" value="ECO:0007669"/>
    <property type="project" value="UniProtKB-UniRule"/>
</dbReference>
<evidence type="ECO:0000256" key="3">
    <source>
        <dbReference type="SAM" id="MobiDB-lite"/>
    </source>
</evidence>
<comment type="subcellular location">
    <subcellularLocation>
        <location evidence="2">Nucleus</location>
    </subcellularLocation>
</comment>
<dbReference type="GO" id="GO:0005634">
    <property type="term" value="C:nucleus"/>
    <property type="evidence" value="ECO:0007669"/>
    <property type="project" value="UniProtKB-SubCell"/>
</dbReference>
<dbReference type="STRING" id="61621.ENSRBIP00000019863"/>
<evidence type="ECO:0000313" key="5">
    <source>
        <dbReference type="Proteomes" id="UP000233180"/>
    </source>
</evidence>
<dbReference type="Proteomes" id="UP000233180">
    <property type="component" value="Unassembled WGS sequence"/>
</dbReference>
<dbReference type="AlphaFoldDB" id="A0A2K6L8P3"/>
<evidence type="ECO:0000313" key="4">
    <source>
        <dbReference type="Ensembl" id="ENSRBIP00000019863.1"/>
    </source>
</evidence>
<evidence type="ECO:0000256" key="1">
    <source>
        <dbReference type="ARBA" id="ARBA00034491"/>
    </source>
</evidence>
<reference evidence="4" key="2">
    <citation type="submission" date="2025-08" db="UniProtKB">
        <authorList>
            <consortium name="Ensembl"/>
        </authorList>
    </citation>
    <scope>IDENTIFICATION</scope>
</reference>
<dbReference type="GO" id="GO:0008541">
    <property type="term" value="C:proteasome regulatory particle, lid subcomplex"/>
    <property type="evidence" value="ECO:0007669"/>
    <property type="project" value="UniProtKB-UniRule"/>
</dbReference>
<feature type="region of interest" description="Disordered" evidence="3">
    <location>
        <begin position="1"/>
        <end position="36"/>
    </location>
</feature>
<dbReference type="Pfam" id="PF05160">
    <property type="entry name" value="DSS1_SEM1"/>
    <property type="match status" value="1"/>
</dbReference>
<dbReference type="GO" id="GO:0043248">
    <property type="term" value="P:proteasome assembly"/>
    <property type="evidence" value="ECO:0007669"/>
    <property type="project" value="UniProtKB-UniRule"/>
</dbReference>
<keyword evidence="2" id="KW-0539">Nucleus</keyword>
<protein>
    <recommendedName>
        <fullName evidence="2">26S proteasome complex subunit SEM1</fullName>
    </recommendedName>
    <alternativeName>
        <fullName evidence="2">26S proteasome complex subunit DSS1</fullName>
    </alternativeName>
</protein>
<reference evidence="4 5" key="1">
    <citation type="submission" date="2016-06" db="EMBL/GenBank/DDBJ databases">
        <title>Genome of Rhinopithecus bieti.</title>
        <authorList>
            <person name="Wu"/>
            <person name="C.-I. and Zhang"/>
            <person name="Y."/>
        </authorList>
    </citation>
    <scope>NUCLEOTIDE SEQUENCE</scope>
</reference>
<organism evidence="4 5">
    <name type="scientific">Rhinopithecus bieti</name>
    <name type="common">Black snub-nosed monkey</name>
    <name type="synonym">Pygathrix bieti</name>
    <dbReference type="NCBI Taxonomy" id="61621"/>
    <lineage>
        <taxon>Eukaryota</taxon>
        <taxon>Metazoa</taxon>
        <taxon>Chordata</taxon>
        <taxon>Craniata</taxon>
        <taxon>Vertebrata</taxon>
        <taxon>Euteleostomi</taxon>
        <taxon>Mammalia</taxon>
        <taxon>Eutheria</taxon>
        <taxon>Euarchontoglires</taxon>
        <taxon>Primates</taxon>
        <taxon>Haplorrhini</taxon>
        <taxon>Catarrhini</taxon>
        <taxon>Cercopithecidae</taxon>
        <taxon>Colobinae</taxon>
        <taxon>Rhinopithecus</taxon>
    </lineage>
</organism>
<reference evidence="4" key="3">
    <citation type="submission" date="2025-09" db="UniProtKB">
        <authorList>
            <consortium name="Ensembl"/>
        </authorList>
    </citation>
    <scope>IDENTIFICATION</scope>
</reference>
<dbReference type="GeneTree" id="ENSGT00940000162732"/>
<sequence>MSEKKQPVDLGLLEEDDEFEEFPAEDWDNWDDDNVEDDFSNQLRAELEKHGYKMETS</sequence>
<dbReference type="InterPro" id="IPR007834">
    <property type="entry name" value="DSS1_SEM1"/>
</dbReference>
<name>A0A2K6L8P3_RHIBE</name>
<dbReference type="Ensembl" id="ENSRBIT00000043741.1">
    <property type="protein sequence ID" value="ENSRBIP00000019863.1"/>
    <property type="gene ID" value="ENSRBIG00000033917.1"/>
</dbReference>